<keyword evidence="3" id="KW-0288">FMN</keyword>
<comment type="similarity">
    <text evidence="1">Belongs to the nitronate monooxygenase family. NMO class I subfamily.</text>
</comment>
<keyword evidence="4" id="KW-0560">Oxidoreductase</keyword>
<proteinExistence type="inferred from homology"/>
<organism evidence="7 8">
    <name type="scientific">Nocardia acididurans</name>
    <dbReference type="NCBI Taxonomy" id="2802282"/>
    <lineage>
        <taxon>Bacteria</taxon>
        <taxon>Bacillati</taxon>
        <taxon>Actinomycetota</taxon>
        <taxon>Actinomycetes</taxon>
        <taxon>Mycobacteriales</taxon>
        <taxon>Nocardiaceae</taxon>
        <taxon>Nocardia</taxon>
    </lineage>
</organism>
<dbReference type="CDD" id="cd04730">
    <property type="entry name" value="NPD_like"/>
    <property type="match status" value="1"/>
</dbReference>
<accession>A0ABS1LYD2</accession>
<evidence type="ECO:0000313" key="7">
    <source>
        <dbReference type="EMBL" id="MBL1073412.1"/>
    </source>
</evidence>
<evidence type="ECO:0000256" key="1">
    <source>
        <dbReference type="ARBA" id="ARBA00009881"/>
    </source>
</evidence>
<name>A0ABS1LYD2_9NOCA</name>
<gene>
    <name evidence="7" type="ORF">JK358_03275</name>
</gene>
<feature type="region of interest" description="Disordered" evidence="6">
    <location>
        <begin position="1"/>
        <end position="20"/>
    </location>
</feature>
<keyword evidence="8" id="KW-1185">Reference proteome</keyword>
<evidence type="ECO:0000256" key="6">
    <source>
        <dbReference type="SAM" id="MobiDB-lite"/>
    </source>
</evidence>
<dbReference type="InterPro" id="IPR004136">
    <property type="entry name" value="NMO"/>
</dbReference>
<keyword evidence="2" id="KW-0285">Flavoprotein</keyword>
<dbReference type="EMBL" id="JAERRJ010000001">
    <property type="protein sequence ID" value="MBL1073412.1"/>
    <property type="molecule type" value="Genomic_DNA"/>
</dbReference>
<comment type="caution">
    <text evidence="7">The sequence shown here is derived from an EMBL/GenBank/DDBJ whole genome shotgun (WGS) entry which is preliminary data.</text>
</comment>
<dbReference type="Gene3D" id="3.20.20.70">
    <property type="entry name" value="Aldolase class I"/>
    <property type="match status" value="1"/>
</dbReference>
<dbReference type="Pfam" id="PF03060">
    <property type="entry name" value="NMO"/>
    <property type="match status" value="1"/>
</dbReference>
<dbReference type="PANTHER" id="PTHR42747">
    <property type="entry name" value="NITRONATE MONOOXYGENASE-RELATED"/>
    <property type="match status" value="1"/>
</dbReference>
<evidence type="ECO:0000313" key="8">
    <source>
        <dbReference type="Proteomes" id="UP000602198"/>
    </source>
</evidence>
<dbReference type="GO" id="GO:0004497">
    <property type="term" value="F:monooxygenase activity"/>
    <property type="evidence" value="ECO:0007669"/>
    <property type="project" value="UniProtKB-KW"/>
</dbReference>
<sequence length="337" mass="34883">MGANAAESAPAPDRSQGGEVARSKVFQAITRSLTVPVIAAPMLRVSGPDLVLAACRAGVIGAFPTANARSTEELGAWLASITSCLRDTEVQTPYAPNLIVHPGNPRLSADLDMLCAYRPPLVITSVGSPRSVLEPLHEAGALVFADIASVRHAHRAVEAGVDGLILLTAGAGGQTGWANPFAFVRAVREFFDGPLVLAGGIADGVAARAALMLGADLVYMGTRFLATTESMADPAHKRMVVDADLDDVVLTSGLTGLPTNLLGASLRAAGLDPEAVRADPQRPFAADGKRLSWAEIGSAGHSVSGIAGLSDVAEVVADIHREYAATDTGQRVRARCR</sequence>
<evidence type="ECO:0000256" key="4">
    <source>
        <dbReference type="ARBA" id="ARBA00023002"/>
    </source>
</evidence>
<dbReference type="SUPFAM" id="SSF51412">
    <property type="entry name" value="Inosine monophosphate dehydrogenase (IMPDH)"/>
    <property type="match status" value="1"/>
</dbReference>
<dbReference type="PANTHER" id="PTHR42747:SF4">
    <property type="entry name" value="BLR1330 PROTEIN"/>
    <property type="match status" value="1"/>
</dbReference>
<evidence type="ECO:0000256" key="3">
    <source>
        <dbReference type="ARBA" id="ARBA00022643"/>
    </source>
</evidence>
<dbReference type="Proteomes" id="UP000602198">
    <property type="component" value="Unassembled WGS sequence"/>
</dbReference>
<evidence type="ECO:0000256" key="2">
    <source>
        <dbReference type="ARBA" id="ARBA00022630"/>
    </source>
</evidence>
<protein>
    <submittedName>
        <fullName evidence="7">Nitronate monooxygenase</fullName>
    </submittedName>
</protein>
<reference evidence="7 8" key="1">
    <citation type="submission" date="2021-01" db="EMBL/GenBank/DDBJ databases">
        <title>WGS of actinomycetes isolated from Thailand.</title>
        <authorList>
            <person name="Thawai C."/>
        </authorList>
    </citation>
    <scope>NUCLEOTIDE SEQUENCE [LARGE SCALE GENOMIC DNA]</scope>
    <source>
        <strain evidence="7 8">LPG 2</strain>
    </source>
</reference>
<evidence type="ECO:0000256" key="5">
    <source>
        <dbReference type="ARBA" id="ARBA00023033"/>
    </source>
</evidence>
<dbReference type="InterPro" id="IPR013785">
    <property type="entry name" value="Aldolase_TIM"/>
</dbReference>
<keyword evidence="5 7" id="KW-0503">Monooxygenase</keyword>